<evidence type="ECO:0000313" key="2">
    <source>
        <dbReference type="EMBL" id="KRK84372.1"/>
    </source>
</evidence>
<protein>
    <submittedName>
        <fullName evidence="2">Uncharacterized protein</fullName>
    </submittedName>
</protein>
<feature type="transmembrane region" description="Helical" evidence="1">
    <location>
        <begin position="132"/>
        <end position="162"/>
    </location>
</feature>
<proteinExistence type="predicted"/>
<reference evidence="2 3" key="1">
    <citation type="journal article" date="2015" name="Genome Announc.">
        <title>Expanding the biotechnology potential of lactobacilli through comparative genomics of 213 strains and associated genera.</title>
        <authorList>
            <person name="Sun Z."/>
            <person name="Harris H.M."/>
            <person name="McCann A."/>
            <person name="Guo C."/>
            <person name="Argimon S."/>
            <person name="Zhang W."/>
            <person name="Yang X."/>
            <person name="Jeffery I.B."/>
            <person name="Cooney J.C."/>
            <person name="Kagawa T.F."/>
            <person name="Liu W."/>
            <person name="Song Y."/>
            <person name="Salvetti E."/>
            <person name="Wrobel A."/>
            <person name="Rasinkangas P."/>
            <person name="Parkhill J."/>
            <person name="Rea M.C."/>
            <person name="O'Sullivan O."/>
            <person name="Ritari J."/>
            <person name="Douillard F.P."/>
            <person name="Paul Ross R."/>
            <person name="Yang R."/>
            <person name="Briner A.E."/>
            <person name="Felis G.E."/>
            <person name="de Vos W.M."/>
            <person name="Barrangou R."/>
            <person name="Klaenhammer T.R."/>
            <person name="Caufield P.W."/>
            <person name="Cui Y."/>
            <person name="Zhang H."/>
            <person name="O'Toole P.W."/>
        </authorList>
    </citation>
    <scope>NUCLEOTIDE SEQUENCE [LARGE SCALE GENOMIC DNA]</scope>
    <source>
        <strain evidence="2 3">DSM 19674</strain>
    </source>
</reference>
<feature type="transmembrane region" description="Helical" evidence="1">
    <location>
        <begin position="17"/>
        <end position="39"/>
    </location>
</feature>
<dbReference type="AlphaFoldDB" id="A0A0R1KUC7"/>
<organism evidence="2 3">
    <name type="scientific">Companilactobacillus bobalius DSM 19674</name>
    <dbReference type="NCBI Taxonomy" id="1423788"/>
    <lineage>
        <taxon>Bacteria</taxon>
        <taxon>Bacillati</taxon>
        <taxon>Bacillota</taxon>
        <taxon>Bacilli</taxon>
        <taxon>Lactobacillales</taxon>
        <taxon>Lactobacillaceae</taxon>
        <taxon>Companilactobacillus</taxon>
        <taxon>Companilactobacillus bobalius</taxon>
    </lineage>
</organism>
<gene>
    <name evidence="2" type="ORF">FC78_GL000805</name>
</gene>
<keyword evidence="3" id="KW-1185">Reference proteome</keyword>
<keyword evidence="1" id="KW-1133">Transmembrane helix</keyword>
<evidence type="ECO:0000256" key="1">
    <source>
        <dbReference type="SAM" id="Phobius"/>
    </source>
</evidence>
<feature type="transmembrane region" description="Helical" evidence="1">
    <location>
        <begin position="51"/>
        <end position="69"/>
    </location>
</feature>
<comment type="caution">
    <text evidence="2">The sequence shown here is derived from an EMBL/GenBank/DDBJ whole genome shotgun (WGS) entry which is preliminary data.</text>
</comment>
<dbReference type="STRING" id="1423788.FC78_GL000805"/>
<evidence type="ECO:0000313" key="3">
    <source>
        <dbReference type="Proteomes" id="UP000051515"/>
    </source>
</evidence>
<dbReference type="EMBL" id="AZDY01000018">
    <property type="protein sequence ID" value="KRK84372.1"/>
    <property type="molecule type" value="Genomic_DNA"/>
</dbReference>
<accession>A0A0R1KUC7</accession>
<feature type="transmembrane region" description="Helical" evidence="1">
    <location>
        <begin position="182"/>
        <end position="203"/>
    </location>
</feature>
<sequence>MCSDIEQIIFKEVESALYSWLIVILVVFFLITIDFLYLCDHINDTIIENGYFKNILTIIISILSSWFISKYLGPFFLNFTSEVGVTNSFGFILIIVALIGFSLLFNAARHDIVTRKKTVQQAQKKYFRHNQVLTFSMVHYVIGISSVVIVNSIVYLPIFLDFLIPIPKSYPGNVEKIELQEFITFIITLVMPFLIIVFTPFSLKKLLSSPIPRSH</sequence>
<feature type="transmembrane region" description="Helical" evidence="1">
    <location>
        <begin position="89"/>
        <end position="108"/>
    </location>
</feature>
<keyword evidence="1" id="KW-0472">Membrane</keyword>
<keyword evidence="1" id="KW-0812">Transmembrane</keyword>
<dbReference type="Proteomes" id="UP000051515">
    <property type="component" value="Unassembled WGS sequence"/>
</dbReference>
<name>A0A0R1KUC7_9LACO</name>
<dbReference type="PATRIC" id="fig|1423788.3.peg.824"/>